<reference evidence="2 3" key="1">
    <citation type="submission" date="2022-03" db="EMBL/GenBank/DDBJ databases">
        <title>Novel taxa within the pig intestine.</title>
        <authorList>
            <person name="Wylensek D."/>
            <person name="Bishof K."/>
            <person name="Afrizal A."/>
            <person name="Clavel T."/>
        </authorList>
    </citation>
    <scope>NUCLEOTIDE SEQUENCE [LARGE SCALE GENOMIC DNA]</scope>
    <source>
        <strain evidence="2 3">CLA-KB-P133</strain>
    </source>
</reference>
<dbReference type="PANTHER" id="PTHR43404:SF2">
    <property type="entry name" value="LIPOPOLYSACCHARIDE CHOLINEPHOSPHOTRANSFERASE LICD"/>
    <property type="match status" value="1"/>
</dbReference>
<feature type="domain" description="LicD/FKTN/FKRP nucleotidyltransferase" evidence="1">
    <location>
        <begin position="35"/>
        <end position="250"/>
    </location>
</feature>
<evidence type="ECO:0000313" key="2">
    <source>
        <dbReference type="EMBL" id="MDX8420242.1"/>
    </source>
</evidence>
<dbReference type="Proteomes" id="UP001286174">
    <property type="component" value="Unassembled WGS sequence"/>
</dbReference>
<dbReference type="Pfam" id="PF04991">
    <property type="entry name" value="LicD"/>
    <property type="match status" value="1"/>
</dbReference>
<organism evidence="2 3">
    <name type="scientific">Grylomicrobium aquisgranensis</name>
    <dbReference type="NCBI Taxonomy" id="2926318"/>
    <lineage>
        <taxon>Bacteria</taxon>
        <taxon>Bacillati</taxon>
        <taxon>Bacillota</taxon>
        <taxon>Erysipelotrichia</taxon>
        <taxon>Erysipelotrichales</taxon>
        <taxon>Erysipelotrichaceae</taxon>
        <taxon>Grylomicrobium</taxon>
    </lineage>
</organism>
<dbReference type="RefSeq" id="WP_108776029.1">
    <property type="nucleotide sequence ID" value="NZ_JALBUR010000027.1"/>
</dbReference>
<protein>
    <submittedName>
        <fullName evidence="2">LicD family protein</fullName>
    </submittedName>
</protein>
<dbReference type="PANTHER" id="PTHR43404">
    <property type="entry name" value="LIPOPOLYSACCHARIDE CHOLINEPHOSPHOTRANSFERASE LICD"/>
    <property type="match status" value="1"/>
</dbReference>
<sequence length="281" mass="32663">MEQYVVKKNPDGSEITVADVQKVLLVILKDIDAICRRHSISYWLNGGSALGAVRHQGFIPWDDDADIAMMRSDFERFIEIMKKECPEKYVFQCFATDDRYNVLIPGMKIRMKGTYLQEVNTLLDNRCKGYEGCDGIFVDVFVYDYVSINMFEDLPRRLLNDVLMVPEVVADNVLHINPIGIKKAIMNNAHAYGRHCEKKHSDYIGFDLTWVWKSPFKPFIFRYDDIFPVQYVPFEDTQLPIAAHPHEFLTMGIGPGYMQLPPENKRYAKHIRDIRLPKEDD</sequence>
<comment type="caution">
    <text evidence="2">The sequence shown here is derived from an EMBL/GenBank/DDBJ whole genome shotgun (WGS) entry which is preliminary data.</text>
</comment>
<proteinExistence type="predicted"/>
<evidence type="ECO:0000313" key="3">
    <source>
        <dbReference type="Proteomes" id="UP001286174"/>
    </source>
</evidence>
<dbReference type="InterPro" id="IPR007074">
    <property type="entry name" value="LicD/FKTN/FKRP_NTP_transf"/>
</dbReference>
<dbReference type="AlphaFoldDB" id="A0AB35U816"/>
<gene>
    <name evidence="2" type="ORF">MOZ60_09065</name>
</gene>
<dbReference type="EMBL" id="JALBUR010000027">
    <property type="protein sequence ID" value="MDX8420242.1"/>
    <property type="molecule type" value="Genomic_DNA"/>
</dbReference>
<dbReference type="GO" id="GO:0009100">
    <property type="term" value="P:glycoprotein metabolic process"/>
    <property type="evidence" value="ECO:0007669"/>
    <property type="project" value="UniProtKB-ARBA"/>
</dbReference>
<accession>A0AB35U816</accession>
<dbReference type="InterPro" id="IPR052942">
    <property type="entry name" value="LPS_cholinephosphotransferase"/>
</dbReference>
<evidence type="ECO:0000259" key="1">
    <source>
        <dbReference type="Pfam" id="PF04991"/>
    </source>
</evidence>
<name>A0AB35U816_9FIRM</name>
<keyword evidence="3" id="KW-1185">Reference proteome</keyword>